<evidence type="ECO:0000259" key="7">
    <source>
        <dbReference type="PROSITE" id="PS50071"/>
    </source>
</evidence>
<dbReference type="RefSeq" id="XP_070881362.1">
    <property type="nucleotide sequence ID" value="XM_071033907.1"/>
</dbReference>
<dbReference type="InterPro" id="IPR009057">
    <property type="entry name" value="Homeodomain-like_sf"/>
</dbReference>
<dbReference type="EMBL" id="JBFXLQ010000068">
    <property type="protein sequence ID" value="KAL2862383.1"/>
    <property type="molecule type" value="Genomic_DNA"/>
</dbReference>
<dbReference type="PROSITE" id="PS00027">
    <property type="entry name" value="HOMEOBOX_1"/>
    <property type="match status" value="1"/>
</dbReference>
<evidence type="ECO:0000313" key="9">
    <source>
        <dbReference type="EMBL" id="KAL2862383.1"/>
    </source>
</evidence>
<evidence type="ECO:0000256" key="1">
    <source>
        <dbReference type="ARBA" id="ARBA00023125"/>
    </source>
</evidence>
<dbReference type="Pfam" id="PF05920">
    <property type="entry name" value="Homeobox_KN"/>
    <property type="match status" value="1"/>
</dbReference>
<evidence type="ECO:0000256" key="5">
    <source>
        <dbReference type="PROSITE-ProRule" id="PRU00108"/>
    </source>
</evidence>
<evidence type="ECO:0008006" key="11">
    <source>
        <dbReference type="Google" id="ProtNLM"/>
    </source>
</evidence>
<evidence type="ECO:0000259" key="8">
    <source>
        <dbReference type="PROSITE" id="PS50157"/>
    </source>
</evidence>
<feature type="region of interest" description="Disordered" evidence="6">
    <location>
        <begin position="137"/>
        <end position="243"/>
    </location>
</feature>
<proteinExistence type="predicted"/>
<dbReference type="PROSITE" id="PS50071">
    <property type="entry name" value="HOMEOBOX_2"/>
    <property type="match status" value="1"/>
</dbReference>
<name>A0ABR4LCX7_9EURO</name>
<dbReference type="InterPro" id="IPR036236">
    <property type="entry name" value="Znf_C2H2_sf"/>
</dbReference>
<dbReference type="CDD" id="cd00086">
    <property type="entry name" value="homeodomain"/>
    <property type="match status" value="1"/>
</dbReference>
<dbReference type="InterPro" id="IPR013087">
    <property type="entry name" value="Znf_C2H2_type"/>
</dbReference>
<dbReference type="SMART" id="SM00355">
    <property type="entry name" value="ZnF_C2H2"/>
    <property type="match status" value="3"/>
</dbReference>
<feature type="domain" description="C2H2-type" evidence="8">
    <location>
        <begin position="252"/>
        <end position="280"/>
    </location>
</feature>
<feature type="compositionally biased region" description="Polar residues" evidence="6">
    <location>
        <begin position="172"/>
        <end position="193"/>
    </location>
</feature>
<feature type="region of interest" description="Disordered" evidence="6">
    <location>
        <begin position="55"/>
        <end position="80"/>
    </location>
</feature>
<dbReference type="SUPFAM" id="SSF46689">
    <property type="entry name" value="Homeodomain-like"/>
    <property type="match status" value="1"/>
</dbReference>
<keyword evidence="2 5" id="KW-0371">Homeobox</keyword>
<keyword evidence="4" id="KW-0862">Zinc</keyword>
<feature type="compositionally biased region" description="Low complexity" evidence="6">
    <location>
        <begin position="194"/>
        <end position="210"/>
    </location>
</feature>
<dbReference type="PROSITE" id="PS00028">
    <property type="entry name" value="ZINC_FINGER_C2H2_1"/>
    <property type="match status" value="1"/>
</dbReference>
<keyword evidence="4" id="KW-0863">Zinc-finger</keyword>
<dbReference type="InterPro" id="IPR001356">
    <property type="entry name" value="HD"/>
</dbReference>
<evidence type="ECO:0000256" key="6">
    <source>
        <dbReference type="SAM" id="MobiDB-lite"/>
    </source>
</evidence>
<dbReference type="PROSITE" id="PS50157">
    <property type="entry name" value="ZINC_FINGER_C2H2_2"/>
    <property type="match status" value="1"/>
</dbReference>
<feature type="DNA-binding region" description="Homeobox" evidence="5">
    <location>
        <begin position="83"/>
        <end position="137"/>
    </location>
</feature>
<gene>
    <name evidence="9" type="ORF">BJX67DRAFT_385637</name>
</gene>
<comment type="caution">
    <text evidence="9">The sequence shown here is derived from an EMBL/GenBank/DDBJ whole genome shotgun (WGS) entry which is preliminary data.</text>
</comment>
<dbReference type="Gene3D" id="1.10.10.60">
    <property type="entry name" value="Homeodomain-like"/>
    <property type="match status" value="1"/>
</dbReference>
<evidence type="ECO:0000256" key="4">
    <source>
        <dbReference type="PROSITE-ProRule" id="PRU00042"/>
    </source>
</evidence>
<dbReference type="SMART" id="SM00389">
    <property type="entry name" value="HOX"/>
    <property type="match status" value="1"/>
</dbReference>
<keyword evidence="1 5" id="KW-0238">DNA-binding</keyword>
<protein>
    <recommendedName>
        <fullName evidence="11">Homeobox and C2H2 transcription factor</fullName>
    </recommendedName>
</protein>
<dbReference type="PANTHER" id="PTHR11850">
    <property type="entry name" value="HOMEOBOX PROTEIN TRANSCRIPTION FACTORS"/>
    <property type="match status" value="1"/>
</dbReference>
<evidence type="ECO:0000256" key="3">
    <source>
        <dbReference type="ARBA" id="ARBA00023242"/>
    </source>
</evidence>
<evidence type="ECO:0000256" key="2">
    <source>
        <dbReference type="ARBA" id="ARBA00023155"/>
    </source>
</evidence>
<accession>A0ABR4LCX7</accession>
<evidence type="ECO:0000313" key="10">
    <source>
        <dbReference type="Proteomes" id="UP001610432"/>
    </source>
</evidence>
<sequence length="588" mass="66642">MFSNDFDRVLEIENGSFTADPPFDDEFSQMFESWQNTTGQHDPFPLEFDSIFPQLDAPSADDGEAVKDDDPVSPPTGGLGTISKAAVSVLSRWFDEHSNSPYPRKEEKLSLAEESGLSVPQVSTWFANARRRQRYRKIQARSNRTSLSPLERWKNSPPEDEGASIEAIRTAVATSRPTSAQSVVSSHASGSARSYNSSVYSAGSHSSSGSFGRFYAAEPSRRRRSRKSLPSASIKKTSLKATGKKDRLERPYQCTFCTDTFRTKYDWTRHEKTLHLSLEYFTCCPSGPTYVDEVEKTTRCALCDHDNPSNHHIESHSYSKCQEKPPVLRTFYRKDHLVQHLRLMHEVYKFLPAMEGWKYQVDKVNSRCGFCCENFSSWAERNKHIARHFRKGALMKDWRGSRGLEPHVSLAVENAMPPYMISYESSTPNPFSASRTVNISQEETGSAVQPSIYEAFTIQLTKAVRCAAPAGEPITDNLIQREARRLAYGDDDPWNQTPADNSEWLKLFKVGLGLQPADGHTEIRPFQQPWSCEESWVPWKISNIDPPSPNVSDEAGDLLPWGSMPWAWQSPECFAEFRRYFMEDTEGS</sequence>
<dbReference type="SUPFAM" id="SSF57667">
    <property type="entry name" value="beta-beta-alpha zinc fingers"/>
    <property type="match status" value="1"/>
</dbReference>
<dbReference type="InterPro" id="IPR008422">
    <property type="entry name" value="KN_HD"/>
</dbReference>
<organism evidence="9 10">
    <name type="scientific">Aspergillus lucknowensis</name>
    <dbReference type="NCBI Taxonomy" id="176173"/>
    <lineage>
        <taxon>Eukaryota</taxon>
        <taxon>Fungi</taxon>
        <taxon>Dikarya</taxon>
        <taxon>Ascomycota</taxon>
        <taxon>Pezizomycotina</taxon>
        <taxon>Eurotiomycetes</taxon>
        <taxon>Eurotiomycetidae</taxon>
        <taxon>Eurotiales</taxon>
        <taxon>Aspergillaceae</taxon>
        <taxon>Aspergillus</taxon>
        <taxon>Aspergillus subgen. Nidulantes</taxon>
    </lineage>
</organism>
<keyword evidence="4" id="KW-0479">Metal-binding</keyword>
<keyword evidence="3 5" id="KW-0539">Nucleus</keyword>
<keyword evidence="10" id="KW-1185">Reference proteome</keyword>
<dbReference type="InterPro" id="IPR017970">
    <property type="entry name" value="Homeobox_CS"/>
</dbReference>
<reference evidence="9 10" key="1">
    <citation type="submission" date="2024-07" db="EMBL/GenBank/DDBJ databases">
        <title>Section-level genome sequencing and comparative genomics of Aspergillus sections Usti and Cavernicolus.</title>
        <authorList>
            <consortium name="Lawrence Berkeley National Laboratory"/>
            <person name="Nybo J.L."/>
            <person name="Vesth T.C."/>
            <person name="Theobald S."/>
            <person name="Frisvad J.C."/>
            <person name="Larsen T.O."/>
            <person name="Kjaerboelling I."/>
            <person name="Rothschild-Mancinelli K."/>
            <person name="Lyhne E.K."/>
            <person name="Kogle M.E."/>
            <person name="Barry K."/>
            <person name="Clum A."/>
            <person name="Na H."/>
            <person name="Ledsgaard L."/>
            <person name="Lin J."/>
            <person name="Lipzen A."/>
            <person name="Kuo A."/>
            <person name="Riley R."/>
            <person name="Mondo S."/>
            <person name="Labutti K."/>
            <person name="Haridas S."/>
            <person name="Pangalinan J."/>
            <person name="Salamov A.A."/>
            <person name="Simmons B.A."/>
            <person name="Magnuson J.K."/>
            <person name="Chen J."/>
            <person name="Drula E."/>
            <person name="Henrissat B."/>
            <person name="Wiebenga A."/>
            <person name="Lubbers R.J."/>
            <person name="Gomes A.C."/>
            <person name="Macurrencykelacurrency M.R."/>
            <person name="Stajich J."/>
            <person name="Grigoriev I.V."/>
            <person name="Mortensen U.H."/>
            <person name="De Vries R.P."/>
            <person name="Baker S.E."/>
            <person name="Andersen M.R."/>
        </authorList>
    </citation>
    <scope>NUCLEOTIDE SEQUENCE [LARGE SCALE GENOMIC DNA]</scope>
    <source>
        <strain evidence="9 10">CBS 449.75</strain>
    </source>
</reference>
<dbReference type="Proteomes" id="UP001610432">
    <property type="component" value="Unassembled WGS sequence"/>
</dbReference>
<feature type="domain" description="Homeobox" evidence="7">
    <location>
        <begin position="81"/>
        <end position="136"/>
    </location>
</feature>
<dbReference type="InterPro" id="IPR050224">
    <property type="entry name" value="TALE_homeobox"/>
</dbReference>
<comment type="subcellular location">
    <subcellularLocation>
        <location evidence="5">Nucleus</location>
    </subcellularLocation>
</comment>
<dbReference type="GeneID" id="98148979"/>